<evidence type="ECO:0000259" key="2">
    <source>
        <dbReference type="Pfam" id="PF19033"/>
    </source>
</evidence>
<protein>
    <submittedName>
        <fullName evidence="3">Protein inturned</fullName>
    </submittedName>
</protein>
<dbReference type="GO" id="GO:0005737">
    <property type="term" value="C:cytoplasm"/>
    <property type="evidence" value="ECO:0007669"/>
    <property type="project" value="TreeGrafter"/>
</dbReference>
<feature type="domain" description="CCZ1/INTU/HPS4 third Longin" evidence="2">
    <location>
        <begin position="659"/>
        <end position="790"/>
    </location>
</feature>
<dbReference type="Proteomes" id="UP000198287">
    <property type="component" value="Unassembled WGS sequence"/>
</dbReference>
<evidence type="ECO:0000313" key="3">
    <source>
        <dbReference type="EMBL" id="OXA53113.1"/>
    </source>
</evidence>
<feature type="compositionally biased region" description="Low complexity" evidence="1">
    <location>
        <begin position="618"/>
        <end position="627"/>
    </location>
</feature>
<gene>
    <name evidence="3" type="ORF">Fcan01_12460</name>
</gene>
<dbReference type="InterPro" id="IPR039151">
    <property type="entry name" value="INTU"/>
</dbReference>
<dbReference type="GO" id="GO:0001736">
    <property type="term" value="P:establishment of planar polarity"/>
    <property type="evidence" value="ECO:0007669"/>
    <property type="project" value="InterPro"/>
</dbReference>
<dbReference type="EMBL" id="LNIX01000006">
    <property type="protein sequence ID" value="OXA53113.1"/>
    <property type="molecule type" value="Genomic_DNA"/>
</dbReference>
<name>A0A226E681_FOLCA</name>
<feature type="region of interest" description="Disordered" evidence="1">
    <location>
        <begin position="606"/>
        <end position="627"/>
    </location>
</feature>
<dbReference type="GO" id="GO:0016192">
    <property type="term" value="P:vesicle-mediated transport"/>
    <property type="evidence" value="ECO:0007669"/>
    <property type="project" value="InterPro"/>
</dbReference>
<reference evidence="3 4" key="1">
    <citation type="submission" date="2015-12" db="EMBL/GenBank/DDBJ databases">
        <title>The genome of Folsomia candida.</title>
        <authorList>
            <person name="Faddeeva A."/>
            <person name="Derks M.F."/>
            <person name="Anvar Y."/>
            <person name="Smit S."/>
            <person name="Van Straalen N."/>
            <person name="Roelofs D."/>
        </authorList>
    </citation>
    <scope>NUCLEOTIDE SEQUENCE [LARGE SCALE GENOMIC DNA]</scope>
    <source>
        <strain evidence="3 4">VU population</strain>
        <tissue evidence="3">Whole body</tissue>
    </source>
</reference>
<evidence type="ECO:0000256" key="1">
    <source>
        <dbReference type="SAM" id="MobiDB-lite"/>
    </source>
</evidence>
<dbReference type="GO" id="GO:0060271">
    <property type="term" value="P:cilium assembly"/>
    <property type="evidence" value="ECO:0007669"/>
    <property type="project" value="InterPro"/>
</dbReference>
<comment type="caution">
    <text evidence="3">The sequence shown here is derived from an EMBL/GenBank/DDBJ whole genome shotgun (WGS) entry which is preliminary data.</text>
</comment>
<dbReference type="PANTHER" id="PTHR21082:SF4">
    <property type="entry name" value="PROTEIN INTURNED"/>
    <property type="match status" value="1"/>
</dbReference>
<dbReference type="Pfam" id="PF19033">
    <property type="entry name" value="Intu_longin_3"/>
    <property type="match status" value="1"/>
</dbReference>
<keyword evidence="4" id="KW-1185">Reference proteome</keyword>
<organism evidence="3 4">
    <name type="scientific">Folsomia candida</name>
    <name type="common">Springtail</name>
    <dbReference type="NCBI Taxonomy" id="158441"/>
    <lineage>
        <taxon>Eukaryota</taxon>
        <taxon>Metazoa</taxon>
        <taxon>Ecdysozoa</taxon>
        <taxon>Arthropoda</taxon>
        <taxon>Hexapoda</taxon>
        <taxon>Collembola</taxon>
        <taxon>Entomobryomorpha</taxon>
        <taxon>Isotomoidea</taxon>
        <taxon>Isotomidae</taxon>
        <taxon>Proisotominae</taxon>
        <taxon>Folsomia</taxon>
    </lineage>
</organism>
<dbReference type="GO" id="GO:0005929">
    <property type="term" value="C:cilium"/>
    <property type="evidence" value="ECO:0007669"/>
    <property type="project" value="TreeGrafter"/>
</dbReference>
<evidence type="ECO:0000313" key="4">
    <source>
        <dbReference type="Proteomes" id="UP000198287"/>
    </source>
</evidence>
<accession>A0A226E681</accession>
<sequence length="795" mass="89402">MKISNTEHLTCTKPLLKREDKDSLLFTGDWLQRVNGISVDFSNVNATLLQILQQESSDNFENPLKVSLELQRVSGYTITDTPTKTVTFGDLVYDGSPSEKQQPCGVKPTTDNNELPIEILSKIAVVYISAVNTSPPPPLSVNSKDKTKDVIFSWPSDSDFRKVKALVASHGMFSTLYKLLKDVTGSHPLVSRVMIDDEEMDVVFSSDDEGKSLLLLGTATVLSNFNICHSASSGESSSSRKEKKQLRWKDPVDGGLGLALRLMTRVSTLLKFQFGSLSRAFQTMPEEKLNHFFTLALAGLNDISEDFLFPQVPEYFLRIPPLIRCWIDERLYAFETSDSFALCSGRNSELEKPLFNCLGSCLYYKGMPVASHLERTLASHFHGLWRTQLGYWSIKRNTLPYVWKPLKRLLFCQETFLYNQNANLDQDEAFSADNKNCQQPCWSALVGIGNYMLGMILEPATVENKLPKPDPAWVQRGFNCVLRILKSEIDPSLERWILSQEKEFIELYPPSGSANKTFLAGTSATTATHTVLPTPPPGPSGILKNAEPPNTSAEFSRTGPPISESMSSIPHTMMEERGLQRSSLRDYSYHYGLSTTTTLAERQEMNYGSNEEDEVEETTTGTGSDTSSLKWCLDDSSRYNEGYIDEEIKTMSVTKGNVLFDFLQIEAGRCVLLSSKDMVEGPFSVVVHNFRQSVTLTHHILNKAANGRMRLSRQMSDKKWVSKALAPISEHGVLFNCDAVDPRDVHKKKPRLRQVSYWVVGRMYPNQREVYLCYQDSSVTQNLIEVAFKLAYYTA</sequence>
<dbReference type="STRING" id="158441.A0A226E681"/>
<dbReference type="AlphaFoldDB" id="A0A226E681"/>
<dbReference type="GO" id="GO:0007399">
    <property type="term" value="P:nervous system development"/>
    <property type="evidence" value="ECO:0007669"/>
    <property type="project" value="TreeGrafter"/>
</dbReference>
<dbReference type="InterPro" id="IPR043989">
    <property type="entry name" value="CCZ1/INTU/HSP4_longin_3"/>
</dbReference>
<proteinExistence type="predicted"/>
<dbReference type="PANTHER" id="PTHR21082">
    <property type="entry name" value="PROTEIN INTURNED"/>
    <property type="match status" value="1"/>
</dbReference>
<dbReference type="OrthoDB" id="10263272at2759"/>
<feature type="region of interest" description="Disordered" evidence="1">
    <location>
        <begin position="548"/>
        <end position="567"/>
    </location>
</feature>